<dbReference type="EMBL" id="CAMAPE010000010">
    <property type="protein sequence ID" value="CAH9078790.1"/>
    <property type="molecule type" value="Genomic_DNA"/>
</dbReference>
<keyword evidence="2" id="KW-1185">Reference proteome</keyword>
<organism evidence="1 2">
    <name type="scientific">Cuscuta europaea</name>
    <name type="common">European dodder</name>
    <dbReference type="NCBI Taxonomy" id="41803"/>
    <lineage>
        <taxon>Eukaryota</taxon>
        <taxon>Viridiplantae</taxon>
        <taxon>Streptophyta</taxon>
        <taxon>Embryophyta</taxon>
        <taxon>Tracheophyta</taxon>
        <taxon>Spermatophyta</taxon>
        <taxon>Magnoliopsida</taxon>
        <taxon>eudicotyledons</taxon>
        <taxon>Gunneridae</taxon>
        <taxon>Pentapetalae</taxon>
        <taxon>asterids</taxon>
        <taxon>lamiids</taxon>
        <taxon>Solanales</taxon>
        <taxon>Convolvulaceae</taxon>
        <taxon>Cuscuteae</taxon>
        <taxon>Cuscuta</taxon>
        <taxon>Cuscuta subgen. Cuscuta</taxon>
    </lineage>
</organism>
<sequence length="120" mass="13701">MAGTTQTQIDDAIYPKGKWIKVLDNNFHLDLTVFKCQNPVVPAIMKGHYLWPALHNTKPVPEIYLQQFWGHMHTESPKDRSKKKTKLNGMRVILTPSTLRATLALPIHDEYDALPSIPDL</sequence>
<dbReference type="AlphaFoldDB" id="A0A9P0YW02"/>
<proteinExistence type="predicted"/>
<comment type="caution">
    <text evidence="1">The sequence shown here is derived from an EMBL/GenBank/DDBJ whole genome shotgun (WGS) entry which is preliminary data.</text>
</comment>
<name>A0A9P0YW02_CUSEU</name>
<gene>
    <name evidence="1" type="ORF">CEURO_LOCUS6934</name>
</gene>
<dbReference type="Proteomes" id="UP001152484">
    <property type="component" value="Unassembled WGS sequence"/>
</dbReference>
<feature type="non-terminal residue" evidence="1">
    <location>
        <position position="120"/>
    </location>
</feature>
<protein>
    <submittedName>
        <fullName evidence="1">Uncharacterized protein</fullName>
    </submittedName>
</protein>
<reference evidence="1" key="1">
    <citation type="submission" date="2022-07" db="EMBL/GenBank/DDBJ databases">
        <authorList>
            <person name="Macas J."/>
            <person name="Novak P."/>
            <person name="Neumann P."/>
        </authorList>
    </citation>
    <scope>NUCLEOTIDE SEQUENCE</scope>
</reference>
<accession>A0A9P0YW02</accession>
<evidence type="ECO:0000313" key="1">
    <source>
        <dbReference type="EMBL" id="CAH9078790.1"/>
    </source>
</evidence>
<evidence type="ECO:0000313" key="2">
    <source>
        <dbReference type="Proteomes" id="UP001152484"/>
    </source>
</evidence>